<feature type="transmembrane region" description="Helical" evidence="1">
    <location>
        <begin position="35"/>
        <end position="56"/>
    </location>
</feature>
<feature type="transmembrane region" description="Helical" evidence="1">
    <location>
        <begin position="113"/>
        <end position="132"/>
    </location>
</feature>
<organism evidence="3 4">
    <name type="scientific">Candidatus Avelusimicrobium gallicola</name>
    <dbReference type="NCBI Taxonomy" id="2562704"/>
    <lineage>
        <taxon>Bacteria</taxon>
        <taxon>Pseudomonadati</taxon>
        <taxon>Elusimicrobiota</taxon>
        <taxon>Elusimicrobia</taxon>
        <taxon>Elusimicrobiales</taxon>
        <taxon>Elusimicrobiaceae</taxon>
        <taxon>Candidatus Avelusimicrobium</taxon>
    </lineage>
</organism>
<feature type="transmembrane region" description="Helical" evidence="1">
    <location>
        <begin position="186"/>
        <end position="208"/>
    </location>
</feature>
<feature type="transmembrane region" description="Helical" evidence="1">
    <location>
        <begin position="68"/>
        <end position="93"/>
    </location>
</feature>
<name>A0A1Y4DA88_9BACT</name>
<comment type="caution">
    <text evidence="3">The sequence shown here is derived from an EMBL/GenBank/DDBJ whole genome shotgun (WGS) entry which is preliminary data.</text>
</comment>
<keyword evidence="1" id="KW-0812">Transmembrane</keyword>
<dbReference type="EMBL" id="NFJD01000004">
    <property type="protein sequence ID" value="OUO56154.1"/>
    <property type="molecule type" value="Genomic_DNA"/>
</dbReference>
<accession>A0A1Y4DA88</accession>
<dbReference type="Pfam" id="PF14358">
    <property type="entry name" value="DUF4405"/>
    <property type="match status" value="1"/>
</dbReference>
<feature type="domain" description="Flavinylation-associated cytochrome" evidence="2">
    <location>
        <begin position="73"/>
        <end position="129"/>
    </location>
</feature>
<dbReference type="OrthoDB" id="9779183at2"/>
<dbReference type="InterPro" id="IPR025517">
    <property type="entry name" value="DUF4405"/>
</dbReference>
<dbReference type="RefSeq" id="WP_087288948.1">
    <property type="nucleotide sequence ID" value="NZ_NFJD01000004.1"/>
</dbReference>
<sequence length="224" mass="24826">MTAKTRFKFSVDFVMSVLFLLALGYPFTGKLPHEWLGTALFVVFILHNVLNAGWYAALWKGKYTPFRWVLTTVNLLLLAAMIGLCVTGIFLSRDVFSVLHLGGSWTARRLHPVFAYWGFLLSAVHLGLNGGVFKPLLQRAQRRFSRWALGTAAGLAAAYGLFAVFYWKVPTQLGLAFTHMPRGRSFISFLSAHLAILFLAAGVTYWLVSKASSNKKISGGNPHA</sequence>
<evidence type="ECO:0000259" key="2">
    <source>
        <dbReference type="Pfam" id="PF14358"/>
    </source>
</evidence>
<feature type="transmembrane region" description="Helical" evidence="1">
    <location>
        <begin position="144"/>
        <end position="166"/>
    </location>
</feature>
<proteinExistence type="predicted"/>
<evidence type="ECO:0000256" key="1">
    <source>
        <dbReference type="SAM" id="Phobius"/>
    </source>
</evidence>
<evidence type="ECO:0000313" key="3">
    <source>
        <dbReference type="EMBL" id="OUO56154.1"/>
    </source>
</evidence>
<dbReference type="AlphaFoldDB" id="A0A1Y4DA88"/>
<keyword evidence="1" id="KW-0472">Membrane</keyword>
<reference evidence="4" key="1">
    <citation type="submission" date="2017-04" db="EMBL/GenBank/DDBJ databases">
        <title>Function of individual gut microbiota members based on whole genome sequencing of pure cultures obtained from chicken caecum.</title>
        <authorList>
            <person name="Medvecky M."/>
            <person name="Cejkova D."/>
            <person name="Polansky O."/>
            <person name="Karasova D."/>
            <person name="Kubasova T."/>
            <person name="Cizek A."/>
            <person name="Rychlik I."/>
        </authorList>
    </citation>
    <scope>NUCLEOTIDE SEQUENCE [LARGE SCALE GENOMIC DNA]</scope>
    <source>
        <strain evidence="4">An273</strain>
    </source>
</reference>
<gene>
    <name evidence="3" type="ORF">B5F75_05925</name>
</gene>
<evidence type="ECO:0000313" key="4">
    <source>
        <dbReference type="Proteomes" id="UP000196368"/>
    </source>
</evidence>
<keyword evidence="1" id="KW-1133">Transmembrane helix</keyword>
<feature type="transmembrane region" description="Helical" evidence="1">
    <location>
        <begin position="9"/>
        <end position="29"/>
    </location>
</feature>
<protein>
    <recommendedName>
        <fullName evidence="2">Flavinylation-associated cytochrome domain-containing protein</fullName>
    </recommendedName>
</protein>
<keyword evidence="4" id="KW-1185">Reference proteome</keyword>
<dbReference type="Proteomes" id="UP000196368">
    <property type="component" value="Unassembled WGS sequence"/>
</dbReference>